<dbReference type="PANTHER" id="PTHR32060">
    <property type="entry name" value="TAIL-SPECIFIC PROTEASE"/>
    <property type="match status" value="1"/>
</dbReference>
<dbReference type="NCBIfam" id="TIGR00225">
    <property type="entry name" value="prc"/>
    <property type="match status" value="1"/>
</dbReference>
<gene>
    <name evidence="9" type="ORF">PML95_07975</name>
</gene>
<comment type="similarity">
    <text evidence="1 5">Belongs to the peptidase S41A family.</text>
</comment>
<keyword evidence="4 5" id="KW-0720">Serine protease</keyword>
<dbReference type="Pfam" id="PF22694">
    <property type="entry name" value="CtpB_N-like"/>
    <property type="match status" value="1"/>
</dbReference>
<dbReference type="InterPro" id="IPR004447">
    <property type="entry name" value="Peptidase_S41A"/>
</dbReference>
<dbReference type="InterPro" id="IPR036366">
    <property type="entry name" value="PGBDSf"/>
</dbReference>
<organism evidence="9 10">
    <name type="scientific">Vagococcus lutrae</name>
    <dbReference type="NCBI Taxonomy" id="81947"/>
    <lineage>
        <taxon>Bacteria</taxon>
        <taxon>Bacillati</taxon>
        <taxon>Bacillota</taxon>
        <taxon>Bacilli</taxon>
        <taxon>Lactobacillales</taxon>
        <taxon>Enterococcaceae</taxon>
        <taxon>Vagococcus</taxon>
    </lineage>
</organism>
<dbReference type="Gene3D" id="1.10.101.10">
    <property type="entry name" value="PGBD-like superfamily/PGBD"/>
    <property type="match status" value="1"/>
</dbReference>
<dbReference type="SMART" id="SM00245">
    <property type="entry name" value="TSPc"/>
    <property type="match status" value="1"/>
</dbReference>
<sequence length="484" mass="53357">MKEEKQISFKRHVIILVVTVLIVALVSTVASYQIISRKRQEAILNEIGGDLGEVAMTYQKIMSQYVGKVSPKELSEGAIKGMTNALDDPYTEYYSGAEKQSLDDTISGSFEGIGAVMTIKDGVPMIAEPPIADTPAEKKQLRANDLILKIDGKETKDEELTDVVKKIRGKKGTDVTLTIQRDADVFDVILTRDKIPVESVFAHIDSEQPTVGYIQVTTFSENTAADFEKALVDLKKQGANSYIIDMRKNPGGLLTAVLSMASMFVEDGQTILQIENKNGEKEEIKADKKLDNGHKVKEPVVVLVDEQSASASEIFAAAIKEAAKMPVIGTKTFGKGTMQSIQPITDESELKLTTNKWLTPKGNWIHKKGLKPTIESRYPFYAYLNPMDKENSYQFGAEGKQVLLLNGMLAGLDYEVSQESEVFDAATQEAVTRFQEEHDLSATGIANRDTINAIEMAVIQKLKDNDPQYDKAIETLLSSSEKGE</sequence>
<dbReference type="Gene3D" id="3.90.226.10">
    <property type="entry name" value="2-enoyl-CoA Hydratase, Chain A, domain 1"/>
    <property type="match status" value="1"/>
</dbReference>
<dbReference type="InterPro" id="IPR005151">
    <property type="entry name" value="Tail-specific_protease"/>
</dbReference>
<dbReference type="GO" id="GO:0008236">
    <property type="term" value="F:serine-type peptidase activity"/>
    <property type="evidence" value="ECO:0007669"/>
    <property type="project" value="UniProtKB-KW"/>
</dbReference>
<dbReference type="GO" id="GO:0007165">
    <property type="term" value="P:signal transduction"/>
    <property type="evidence" value="ECO:0007669"/>
    <property type="project" value="TreeGrafter"/>
</dbReference>
<dbReference type="CDD" id="cd07560">
    <property type="entry name" value="Peptidase_S41_CPP"/>
    <property type="match status" value="1"/>
</dbReference>
<dbReference type="Pfam" id="PF17820">
    <property type="entry name" value="PDZ_6"/>
    <property type="match status" value="1"/>
</dbReference>
<dbReference type="Gene3D" id="3.30.750.44">
    <property type="match status" value="1"/>
</dbReference>
<dbReference type="SUPFAM" id="SSF52096">
    <property type="entry name" value="ClpP/crotonase"/>
    <property type="match status" value="1"/>
</dbReference>
<proteinExistence type="inferred from homology"/>
<accession>A0AAE9XDK1</accession>
<dbReference type="InterPro" id="IPR002477">
    <property type="entry name" value="Peptidoglycan-bd-like"/>
</dbReference>
<protein>
    <submittedName>
        <fullName evidence="9">S41 family peptidase</fullName>
    </submittedName>
</protein>
<evidence type="ECO:0000256" key="5">
    <source>
        <dbReference type="RuleBase" id="RU004404"/>
    </source>
</evidence>
<evidence type="ECO:0000313" key="9">
    <source>
        <dbReference type="EMBL" id="WCG22329.1"/>
    </source>
</evidence>
<feature type="domain" description="PDZ" evidence="7">
    <location>
        <begin position="111"/>
        <end position="183"/>
    </location>
</feature>
<dbReference type="GO" id="GO:0006508">
    <property type="term" value="P:proteolysis"/>
    <property type="evidence" value="ECO:0007669"/>
    <property type="project" value="UniProtKB-KW"/>
</dbReference>
<dbReference type="Pfam" id="PF03572">
    <property type="entry name" value="Peptidase_S41"/>
    <property type="match status" value="1"/>
</dbReference>
<evidence type="ECO:0000313" key="10">
    <source>
        <dbReference type="Proteomes" id="UP001179600"/>
    </source>
</evidence>
<dbReference type="GO" id="GO:0030288">
    <property type="term" value="C:outer membrane-bounded periplasmic space"/>
    <property type="evidence" value="ECO:0007669"/>
    <property type="project" value="TreeGrafter"/>
</dbReference>
<keyword evidence="6" id="KW-0812">Transmembrane</keyword>
<feature type="domain" description="Tail specific protease" evidence="8">
    <location>
        <begin position="183"/>
        <end position="377"/>
    </location>
</feature>
<dbReference type="PANTHER" id="PTHR32060:SF30">
    <property type="entry name" value="CARBOXY-TERMINAL PROCESSING PROTEASE CTPA"/>
    <property type="match status" value="1"/>
</dbReference>
<reference evidence="9" key="1">
    <citation type="submission" date="2023-01" db="EMBL/GenBank/DDBJ databases">
        <title>Oxazolidinone resistance genes in florfenicol resistant enterococci from beef cattle and veal calves at slaughter.</title>
        <authorList>
            <person name="Biggel M."/>
        </authorList>
    </citation>
    <scope>NUCLEOTIDE SEQUENCE</scope>
    <source>
        <strain evidence="9">K204-1</strain>
    </source>
</reference>
<keyword evidence="6" id="KW-1133">Transmembrane helix</keyword>
<keyword evidence="3 5" id="KW-0378">Hydrolase</keyword>
<evidence type="ECO:0000256" key="6">
    <source>
        <dbReference type="SAM" id="Phobius"/>
    </source>
</evidence>
<dbReference type="InterPro" id="IPR029045">
    <property type="entry name" value="ClpP/crotonase-like_dom_sf"/>
</dbReference>
<evidence type="ECO:0000256" key="1">
    <source>
        <dbReference type="ARBA" id="ARBA00009179"/>
    </source>
</evidence>
<dbReference type="Gene3D" id="2.30.42.10">
    <property type="match status" value="1"/>
</dbReference>
<dbReference type="Proteomes" id="UP001179600">
    <property type="component" value="Chromosome"/>
</dbReference>
<dbReference type="InterPro" id="IPR036034">
    <property type="entry name" value="PDZ_sf"/>
</dbReference>
<dbReference type="GO" id="GO:0004175">
    <property type="term" value="F:endopeptidase activity"/>
    <property type="evidence" value="ECO:0007669"/>
    <property type="project" value="TreeGrafter"/>
</dbReference>
<dbReference type="InterPro" id="IPR036365">
    <property type="entry name" value="PGBD-like_sf"/>
</dbReference>
<dbReference type="SUPFAM" id="SSF47090">
    <property type="entry name" value="PGBD-like"/>
    <property type="match status" value="1"/>
</dbReference>
<evidence type="ECO:0000256" key="4">
    <source>
        <dbReference type="ARBA" id="ARBA00022825"/>
    </source>
</evidence>
<dbReference type="CDD" id="cd06782">
    <property type="entry name" value="cpPDZ_CPP-like"/>
    <property type="match status" value="1"/>
</dbReference>
<dbReference type="InterPro" id="IPR055210">
    <property type="entry name" value="CtpA/B_N"/>
</dbReference>
<evidence type="ECO:0000256" key="3">
    <source>
        <dbReference type="ARBA" id="ARBA00022801"/>
    </source>
</evidence>
<dbReference type="SMART" id="SM00228">
    <property type="entry name" value="PDZ"/>
    <property type="match status" value="1"/>
</dbReference>
<feature type="transmembrane region" description="Helical" evidence="6">
    <location>
        <begin position="12"/>
        <end position="35"/>
    </location>
</feature>
<evidence type="ECO:0000259" key="8">
    <source>
        <dbReference type="SMART" id="SM00245"/>
    </source>
</evidence>
<evidence type="ECO:0000256" key="2">
    <source>
        <dbReference type="ARBA" id="ARBA00022670"/>
    </source>
</evidence>
<dbReference type="AlphaFoldDB" id="A0AAE9XDK1"/>
<dbReference type="InterPro" id="IPR041489">
    <property type="entry name" value="PDZ_6"/>
</dbReference>
<evidence type="ECO:0000259" key="7">
    <source>
        <dbReference type="SMART" id="SM00228"/>
    </source>
</evidence>
<dbReference type="RefSeq" id="WP_126761547.1">
    <property type="nucleotide sequence ID" value="NZ_CP116507.1"/>
</dbReference>
<dbReference type="SUPFAM" id="SSF50156">
    <property type="entry name" value="PDZ domain-like"/>
    <property type="match status" value="1"/>
</dbReference>
<dbReference type="InterPro" id="IPR001478">
    <property type="entry name" value="PDZ"/>
</dbReference>
<dbReference type="EMBL" id="CP116507">
    <property type="protein sequence ID" value="WCG22329.1"/>
    <property type="molecule type" value="Genomic_DNA"/>
</dbReference>
<keyword evidence="2 5" id="KW-0645">Protease</keyword>
<dbReference type="Pfam" id="PF01471">
    <property type="entry name" value="PG_binding_1"/>
    <property type="match status" value="1"/>
</dbReference>
<name>A0AAE9XDK1_9ENTE</name>
<keyword evidence="6" id="KW-0472">Membrane</keyword>